<keyword evidence="4" id="KW-1133">Transmembrane helix</keyword>
<comment type="caution">
    <text evidence="6">The sequence shown here is derived from an EMBL/GenBank/DDBJ whole genome shotgun (WGS) entry which is preliminary data.</text>
</comment>
<accession>A0A292YFP9</accession>
<keyword evidence="4" id="KW-0812">Transmembrane</keyword>
<evidence type="ECO:0000256" key="4">
    <source>
        <dbReference type="SAM" id="Phobius"/>
    </source>
</evidence>
<dbReference type="EMBL" id="BDME01000002">
    <property type="protein sequence ID" value="GAX87784.1"/>
    <property type="molecule type" value="Genomic_DNA"/>
</dbReference>
<reference evidence="6 7" key="1">
    <citation type="journal article" date="2017" name="Syst. Appl. Microbiol.">
        <title>Lebetimonas natsushimae sp. nov., a novel strictly anaerobic, moderately thermophilic chemoautotroph isolated from a deep-sea hydrothermal vent polychaete nest in the Mid-Okinawa Trough.</title>
        <authorList>
            <person name="Nagata R."/>
            <person name="Takaki Y."/>
            <person name="Tame A."/>
            <person name="Nunoura T."/>
            <person name="Muto H."/>
            <person name="Mino S."/>
            <person name="Sawayama S."/>
            <person name="Takai K."/>
            <person name="Nakagawa S."/>
        </authorList>
    </citation>
    <scope>NUCLEOTIDE SEQUENCE [LARGE SCALE GENOMIC DNA]</scope>
    <source>
        <strain evidence="6 7">HS1857</strain>
    </source>
</reference>
<comment type="similarity">
    <text evidence="1">Belongs to the glycosyltransferase 2 family.</text>
</comment>
<dbReference type="CDD" id="cd06423">
    <property type="entry name" value="CESA_like"/>
    <property type="match status" value="1"/>
</dbReference>
<evidence type="ECO:0000256" key="2">
    <source>
        <dbReference type="ARBA" id="ARBA00022676"/>
    </source>
</evidence>
<protein>
    <recommendedName>
        <fullName evidence="5">Glycosyltransferase 2-like domain-containing protein</fullName>
    </recommendedName>
</protein>
<keyword evidence="2" id="KW-0328">Glycosyltransferase</keyword>
<dbReference type="InterPro" id="IPR029044">
    <property type="entry name" value="Nucleotide-diphossugar_trans"/>
</dbReference>
<feature type="transmembrane region" description="Helical" evidence="4">
    <location>
        <begin position="12"/>
        <end position="34"/>
    </location>
</feature>
<feature type="domain" description="Glycosyltransferase 2-like" evidence="5">
    <location>
        <begin position="93"/>
        <end position="260"/>
    </location>
</feature>
<dbReference type="Proteomes" id="UP000217944">
    <property type="component" value="Unassembled WGS sequence"/>
</dbReference>
<evidence type="ECO:0000256" key="3">
    <source>
        <dbReference type="ARBA" id="ARBA00022679"/>
    </source>
</evidence>
<dbReference type="GO" id="GO:0016757">
    <property type="term" value="F:glycosyltransferase activity"/>
    <property type="evidence" value="ECO:0007669"/>
    <property type="project" value="UniProtKB-KW"/>
</dbReference>
<gene>
    <name evidence="6" type="ORF">LNAT_P1081</name>
</gene>
<keyword evidence="3" id="KW-0808">Transferase</keyword>
<feature type="transmembrane region" description="Helical" evidence="4">
    <location>
        <begin position="46"/>
        <end position="69"/>
    </location>
</feature>
<name>A0A292YFP9_9BACT</name>
<feature type="transmembrane region" description="Helical" evidence="4">
    <location>
        <begin position="401"/>
        <end position="423"/>
    </location>
</feature>
<evidence type="ECO:0000256" key="1">
    <source>
        <dbReference type="ARBA" id="ARBA00006739"/>
    </source>
</evidence>
<dbReference type="PANTHER" id="PTHR43630">
    <property type="entry name" value="POLY-BETA-1,6-N-ACETYL-D-GLUCOSAMINE SYNTHASE"/>
    <property type="match status" value="1"/>
</dbReference>
<dbReference type="PANTHER" id="PTHR43630:SF1">
    <property type="entry name" value="POLY-BETA-1,6-N-ACETYL-D-GLUCOSAMINE SYNTHASE"/>
    <property type="match status" value="1"/>
</dbReference>
<keyword evidence="7" id="KW-1185">Reference proteome</keyword>
<dbReference type="Pfam" id="PF00535">
    <property type="entry name" value="Glycos_transf_2"/>
    <property type="match status" value="1"/>
</dbReference>
<dbReference type="AlphaFoldDB" id="A0A292YFP9"/>
<keyword evidence="4" id="KW-0472">Membrane</keyword>
<evidence type="ECO:0000259" key="5">
    <source>
        <dbReference type="Pfam" id="PF00535"/>
    </source>
</evidence>
<dbReference type="SUPFAM" id="SSF53448">
    <property type="entry name" value="Nucleotide-diphospho-sugar transferases"/>
    <property type="match status" value="1"/>
</dbReference>
<evidence type="ECO:0000313" key="6">
    <source>
        <dbReference type="EMBL" id="GAX87784.1"/>
    </source>
</evidence>
<dbReference type="Gene3D" id="3.90.550.10">
    <property type="entry name" value="Spore Coat Polysaccharide Biosynthesis Protein SpsA, Chain A"/>
    <property type="match status" value="1"/>
</dbReference>
<organism evidence="6 7">
    <name type="scientific">Lebetimonas natsushimae</name>
    <dbReference type="NCBI Taxonomy" id="1936991"/>
    <lineage>
        <taxon>Bacteria</taxon>
        <taxon>Pseudomonadati</taxon>
        <taxon>Campylobacterota</taxon>
        <taxon>Epsilonproteobacteria</taxon>
        <taxon>Nautiliales</taxon>
        <taxon>Nautiliaceae</taxon>
        <taxon>Lebetimonas</taxon>
    </lineage>
</organism>
<proteinExistence type="inferred from homology"/>
<dbReference type="OrthoDB" id="5372349at2"/>
<feature type="transmembrane region" description="Helical" evidence="4">
    <location>
        <begin position="325"/>
        <end position="341"/>
    </location>
</feature>
<sequence length="444" mass="51257">MYIYHRERLVKDFTVFLITILLIVLLGIIMYFFYRDFYLINNIFAKIGYGIILFFTSLVLLRYMIMLFFSMLKTIFKTADEGEFENIINHKVSVIIPAYNEEAVIASSIESLLKQTYPYMEIIVVDDGSTDNTYKIASKFIHNKYNKPVIPIKKPNGGKASAINMGIKNSTGEIIMVVDADSKLEKNAVELMQKYFTDPDIAAVAGSVFVANKVNLITKLQALEYIEGLNMIRNGQALVKLVNIIPGPIGMFRKEALYEVGLYDDDTFAEDCDVTLKLIAKGYKIDFESDAVAYTEAPENLLDLIKQRYRWTRGILQSIKKHKHLLWHFKINPAASITLWYMLFEGIFWPFIDVWTNIFIIYLALTSGVSILIFYWWLMFTIVDMAGAFYCLLVTGEDLSLMFYAVFYRLFFITIINIAKILATIEEWFGIEMSWGKLERKGRI</sequence>
<evidence type="ECO:0000313" key="7">
    <source>
        <dbReference type="Proteomes" id="UP000217944"/>
    </source>
</evidence>
<dbReference type="InterPro" id="IPR001173">
    <property type="entry name" value="Glyco_trans_2-like"/>
</dbReference>